<keyword evidence="2" id="KW-1185">Reference proteome</keyword>
<dbReference type="Proteomes" id="UP000277671">
    <property type="component" value="Unassembled WGS sequence"/>
</dbReference>
<dbReference type="EMBL" id="RBKT01000001">
    <property type="protein sequence ID" value="RKR91777.1"/>
    <property type="molecule type" value="Genomic_DNA"/>
</dbReference>
<reference evidence="1 2" key="1">
    <citation type="submission" date="2018-10" db="EMBL/GenBank/DDBJ databases">
        <title>Sequencing the genomes of 1000 actinobacteria strains.</title>
        <authorList>
            <person name="Klenk H.-P."/>
        </authorList>
    </citation>
    <scope>NUCLEOTIDE SEQUENCE [LARGE SCALE GENOMIC DNA]</scope>
    <source>
        <strain evidence="1 2">DSM 45175</strain>
    </source>
</reference>
<organism evidence="1 2">
    <name type="scientific">Micromonospora pisi</name>
    <dbReference type="NCBI Taxonomy" id="589240"/>
    <lineage>
        <taxon>Bacteria</taxon>
        <taxon>Bacillati</taxon>
        <taxon>Actinomycetota</taxon>
        <taxon>Actinomycetes</taxon>
        <taxon>Micromonosporales</taxon>
        <taxon>Micromonosporaceae</taxon>
        <taxon>Micromonospora</taxon>
    </lineage>
</organism>
<protein>
    <submittedName>
        <fullName evidence="1">Uncharacterized protein</fullName>
    </submittedName>
</protein>
<evidence type="ECO:0000313" key="2">
    <source>
        <dbReference type="Proteomes" id="UP000277671"/>
    </source>
</evidence>
<dbReference type="AlphaFoldDB" id="A0A495JS20"/>
<comment type="caution">
    <text evidence="1">The sequence shown here is derived from an EMBL/GenBank/DDBJ whole genome shotgun (WGS) entry which is preliminary data.</text>
</comment>
<evidence type="ECO:0000313" key="1">
    <source>
        <dbReference type="EMBL" id="RKR91777.1"/>
    </source>
</evidence>
<gene>
    <name evidence="1" type="ORF">BDK92_6185</name>
</gene>
<accession>A0A495JS20</accession>
<proteinExistence type="predicted"/>
<name>A0A495JS20_9ACTN</name>
<sequence>MCWDAVSGTWVDYWLEDTATDGRRAELWLQHPGTGASGEEIDEVTGGNGDLSISFWYEVSVTSNVYPKLCTSDANTDRRCSGWL</sequence>